<evidence type="ECO:0000256" key="1">
    <source>
        <dbReference type="SAM" id="MobiDB-lite"/>
    </source>
</evidence>
<sequence length="641" mass="70734">MLRASRLPYMYETRLRDHRIKRTFESVRTSLGYHVRPIEVVKSAQCGQQGNKLITVLDSVDDTLRRIATEDTRGRFAKLRLSIPKALTPLRRTKTDFQRDASPASDAASTRAICDGISSFSPRRKKVSKHLCGVSSWMEQMSTFPTGMPPTEPRDTTSSSSESGSSRANDSTSPASFTGQNAPSMFRPGILPDLSPNNENFRENVTFRDDGTKVKTWADYCAQHTQLKSYDAAVAAAAAAELLEYRTGASILTPGPIEAVDRFPLTPRERSSPFEADTEPSSMDKMFQLSGTTCKSSTIESDKNTRSANEKAASTISQSKQASELEQPGKAKTSRRNSSQHDNTAQKAEYNKWSDVDLQDNVCVITKRTTTPDRLTRGVQRRERGVLASEFSEWNFDKASTRLHKPPSATYGPNWEVSTPTDLSGLAQTEDYFMQQTPTGCKLRTSVTPDLTRQEDITEYIKEKFQAYADRMEARANAVPYSQACTGRPIRDFSAGDILERENNSFASEFNRSRDMRDSITDRKFSGSPRDPKFCRTTLHADVSPPLSRGQSIGLPDCSGDPMVRAAGFEKKVSSRNTSGTSAGSGRGQRVEMAGGEKDSVGEEAVAEKQSSWASQQQSEQPELAKVRQGNGMTLQLGGKG</sequence>
<dbReference type="OrthoDB" id="10421064at2759"/>
<name>M2WIZ9_DOTSN</name>
<dbReference type="OMA" id="WADYCAN"/>
<feature type="compositionally biased region" description="Polar residues" evidence="1">
    <location>
        <begin position="312"/>
        <end position="324"/>
    </location>
</feature>
<reference evidence="3" key="1">
    <citation type="journal article" date="2012" name="PLoS Genet.">
        <title>The genomes of the fungal plant pathogens Cladosporium fulvum and Dothistroma septosporum reveal adaptation to different hosts and lifestyles but also signatures of common ancestry.</title>
        <authorList>
            <person name="de Wit P.J.G.M."/>
            <person name="van der Burgt A."/>
            <person name="Oekmen B."/>
            <person name="Stergiopoulos I."/>
            <person name="Abd-Elsalam K.A."/>
            <person name="Aerts A.L."/>
            <person name="Bahkali A.H."/>
            <person name="Beenen H.G."/>
            <person name="Chettri P."/>
            <person name="Cox M.P."/>
            <person name="Datema E."/>
            <person name="de Vries R.P."/>
            <person name="Dhillon B."/>
            <person name="Ganley A.R."/>
            <person name="Griffiths S.A."/>
            <person name="Guo Y."/>
            <person name="Hamelin R.C."/>
            <person name="Henrissat B."/>
            <person name="Kabir M.S."/>
            <person name="Jashni M.K."/>
            <person name="Kema G."/>
            <person name="Klaubauf S."/>
            <person name="Lapidus A."/>
            <person name="Levasseur A."/>
            <person name="Lindquist E."/>
            <person name="Mehrabi R."/>
            <person name="Ohm R.A."/>
            <person name="Owen T.J."/>
            <person name="Salamov A."/>
            <person name="Schwelm A."/>
            <person name="Schijlen E."/>
            <person name="Sun H."/>
            <person name="van den Burg H.A."/>
            <person name="van Ham R.C.H.J."/>
            <person name="Zhang S."/>
            <person name="Goodwin S.B."/>
            <person name="Grigoriev I.V."/>
            <person name="Collemare J."/>
            <person name="Bradshaw R.E."/>
        </authorList>
    </citation>
    <scope>NUCLEOTIDE SEQUENCE [LARGE SCALE GENOMIC DNA]</scope>
    <source>
        <strain evidence="3">NZE10 / CBS 128990</strain>
    </source>
</reference>
<feature type="compositionally biased region" description="Basic and acidic residues" evidence="1">
    <location>
        <begin position="520"/>
        <end position="534"/>
    </location>
</feature>
<dbReference type="AlphaFoldDB" id="M2WIZ9"/>
<reference evidence="2 3" key="2">
    <citation type="journal article" date="2012" name="PLoS Pathog.">
        <title>Diverse lifestyles and strategies of plant pathogenesis encoded in the genomes of eighteen Dothideomycetes fungi.</title>
        <authorList>
            <person name="Ohm R.A."/>
            <person name="Feau N."/>
            <person name="Henrissat B."/>
            <person name="Schoch C.L."/>
            <person name="Horwitz B.A."/>
            <person name="Barry K.W."/>
            <person name="Condon B.J."/>
            <person name="Copeland A.C."/>
            <person name="Dhillon B."/>
            <person name="Glaser F."/>
            <person name="Hesse C.N."/>
            <person name="Kosti I."/>
            <person name="LaButti K."/>
            <person name="Lindquist E.A."/>
            <person name="Lucas S."/>
            <person name="Salamov A.A."/>
            <person name="Bradshaw R.E."/>
            <person name="Ciuffetti L."/>
            <person name="Hamelin R.C."/>
            <person name="Kema G.H.J."/>
            <person name="Lawrence C."/>
            <person name="Scott J.A."/>
            <person name="Spatafora J.W."/>
            <person name="Turgeon B.G."/>
            <person name="de Wit P.J.G.M."/>
            <person name="Zhong S."/>
            <person name="Goodwin S.B."/>
            <person name="Grigoriev I.V."/>
        </authorList>
    </citation>
    <scope>NUCLEOTIDE SEQUENCE [LARGE SCALE GENOMIC DNA]</scope>
    <source>
        <strain evidence="3">NZE10 / CBS 128990</strain>
    </source>
</reference>
<dbReference type="Proteomes" id="UP000016933">
    <property type="component" value="Unassembled WGS sequence"/>
</dbReference>
<evidence type="ECO:0000313" key="2">
    <source>
        <dbReference type="EMBL" id="EME38948.1"/>
    </source>
</evidence>
<evidence type="ECO:0000313" key="3">
    <source>
        <dbReference type="Proteomes" id="UP000016933"/>
    </source>
</evidence>
<proteinExistence type="predicted"/>
<feature type="compositionally biased region" description="Polar residues" evidence="1">
    <location>
        <begin position="289"/>
        <end position="299"/>
    </location>
</feature>
<feature type="region of interest" description="Disordered" evidence="1">
    <location>
        <begin position="262"/>
        <end position="350"/>
    </location>
</feature>
<feature type="compositionally biased region" description="Polar residues" evidence="1">
    <location>
        <begin position="575"/>
        <end position="584"/>
    </location>
</feature>
<feature type="compositionally biased region" description="Low complexity" evidence="1">
    <location>
        <begin position="610"/>
        <end position="621"/>
    </location>
</feature>
<protein>
    <submittedName>
        <fullName evidence="2">Uncharacterized protein</fullName>
    </submittedName>
</protein>
<dbReference type="HOGENOM" id="CLU_427003_0_0_1"/>
<feature type="compositionally biased region" description="Basic and acidic residues" evidence="1">
    <location>
        <begin position="300"/>
        <end position="309"/>
    </location>
</feature>
<feature type="compositionally biased region" description="Polar residues" evidence="1">
    <location>
        <begin position="167"/>
        <end position="183"/>
    </location>
</feature>
<accession>M2WIZ9</accession>
<dbReference type="EMBL" id="KB446546">
    <property type="protein sequence ID" value="EME38948.1"/>
    <property type="molecule type" value="Genomic_DNA"/>
</dbReference>
<feature type="compositionally biased region" description="Polar residues" evidence="1">
    <location>
        <begin position="336"/>
        <end position="346"/>
    </location>
</feature>
<feature type="region of interest" description="Disordered" evidence="1">
    <location>
        <begin position="520"/>
        <end position="641"/>
    </location>
</feature>
<gene>
    <name evidence="2" type="ORF">DOTSEDRAFT_83585</name>
</gene>
<feature type="region of interest" description="Disordered" evidence="1">
    <location>
        <begin position="141"/>
        <end position="198"/>
    </location>
</feature>
<organism evidence="2 3">
    <name type="scientific">Dothistroma septosporum (strain NZE10 / CBS 128990)</name>
    <name type="common">Red band needle blight fungus</name>
    <name type="synonym">Mycosphaerella pini</name>
    <dbReference type="NCBI Taxonomy" id="675120"/>
    <lineage>
        <taxon>Eukaryota</taxon>
        <taxon>Fungi</taxon>
        <taxon>Dikarya</taxon>
        <taxon>Ascomycota</taxon>
        <taxon>Pezizomycotina</taxon>
        <taxon>Dothideomycetes</taxon>
        <taxon>Dothideomycetidae</taxon>
        <taxon>Mycosphaerellales</taxon>
        <taxon>Mycosphaerellaceae</taxon>
        <taxon>Dothistroma</taxon>
    </lineage>
</organism>
<keyword evidence="3" id="KW-1185">Reference proteome</keyword>